<accession>A0A0G0NA26</accession>
<evidence type="ECO:0000313" key="1">
    <source>
        <dbReference type="EMBL" id="KKQ73971.1"/>
    </source>
</evidence>
<evidence type="ECO:0000313" key="2">
    <source>
        <dbReference type="Proteomes" id="UP000034498"/>
    </source>
</evidence>
<dbReference type="STRING" id="1618336.US94_C0018G0009"/>
<protein>
    <submittedName>
        <fullName evidence="1">Uncharacterized protein</fullName>
    </submittedName>
</protein>
<organism evidence="1 2">
    <name type="scientific">Berkelbacteria bacterium GW2011_GWB1_38_5</name>
    <dbReference type="NCBI Taxonomy" id="1618336"/>
    <lineage>
        <taxon>Bacteria</taxon>
        <taxon>Candidatus Berkelbacteria</taxon>
    </lineage>
</organism>
<reference evidence="1 2" key="1">
    <citation type="journal article" date="2015" name="Nature">
        <title>rRNA introns, odd ribosomes, and small enigmatic genomes across a large radiation of phyla.</title>
        <authorList>
            <person name="Brown C.T."/>
            <person name="Hug L.A."/>
            <person name="Thomas B.C."/>
            <person name="Sharon I."/>
            <person name="Castelle C.J."/>
            <person name="Singh A."/>
            <person name="Wilkins M.J."/>
            <person name="Williams K.H."/>
            <person name="Banfield J.F."/>
        </authorList>
    </citation>
    <scope>NUCLEOTIDE SEQUENCE [LARGE SCALE GENOMIC DNA]</scope>
</reference>
<comment type="caution">
    <text evidence="1">The sequence shown here is derived from an EMBL/GenBank/DDBJ whole genome shotgun (WGS) entry which is preliminary data.</text>
</comment>
<sequence length="77" mass="8838">MQKKTNKEKTDVEIKELVIERLKLFPNDKNISIGEDGSFTKDEIISHVQKDDEIGKKMIAIELSYLKALKSGVLFEE</sequence>
<dbReference type="EMBL" id="LBUX01000018">
    <property type="protein sequence ID" value="KKQ73971.1"/>
    <property type="molecule type" value="Genomic_DNA"/>
</dbReference>
<dbReference type="Proteomes" id="UP000034498">
    <property type="component" value="Unassembled WGS sequence"/>
</dbReference>
<gene>
    <name evidence="1" type="ORF">US94_C0018G0009</name>
</gene>
<name>A0A0G0NA26_9BACT</name>
<dbReference type="AlphaFoldDB" id="A0A0G0NA26"/>
<proteinExistence type="predicted"/>